<dbReference type="InterPro" id="IPR000209">
    <property type="entry name" value="Peptidase_S8/S53_dom"/>
</dbReference>
<name>A0A9R0I3E7_SPIOL</name>
<evidence type="ECO:0000313" key="14">
    <source>
        <dbReference type="Proteomes" id="UP000813463"/>
    </source>
</evidence>
<evidence type="ECO:0000256" key="4">
    <source>
        <dbReference type="ARBA" id="ARBA00022801"/>
    </source>
</evidence>
<dbReference type="InterPro" id="IPR034197">
    <property type="entry name" value="Peptidases_S8_3"/>
</dbReference>
<proteinExistence type="inferred from homology"/>
<evidence type="ECO:0000256" key="8">
    <source>
        <dbReference type="PROSITE-ProRule" id="PRU01240"/>
    </source>
</evidence>
<dbReference type="FunFam" id="3.30.70.80:FF:000002">
    <property type="entry name" value="Subtilisin-like protease SBT5.3"/>
    <property type="match status" value="1"/>
</dbReference>
<dbReference type="SUPFAM" id="SSF52025">
    <property type="entry name" value="PA domain"/>
    <property type="match status" value="1"/>
</dbReference>
<dbReference type="CDD" id="cd02120">
    <property type="entry name" value="PA_subtilisin_like"/>
    <property type="match status" value="1"/>
</dbReference>
<evidence type="ECO:0000259" key="12">
    <source>
        <dbReference type="Pfam" id="PF05922"/>
    </source>
</evidence>
<dbReference type="InterPro" id="IPR023828">
    <property type="entry name" value="Peptidase_S8_Ser-AS"/>
</dbReference>
<dbReference type="GeneID" id="110782287"/>
<dbReference type="Pfam" id="PF05922">
    <property type="entry name" value="Inhibitor_I9"/>
    <property type="match status" value="1"/>
</dbReference>
<evidence type="ECO:0000259" key="11">
    <source>
        <dbReference type="Pfam" id="PF02225"/>
    </source>
</evidence>
<dbReference type="PROSITE" id="PS00138">
    <property type="entry name" value="SUBTILASE_SER"/>
    <property type="match status" value="1"/>
</dbReference>
<keyword evidence="14" id="KW-1185">Reference proteome</keyword>
<dbReference type="RefSeq" id="XP_021842097.1">
    <property type="nucleotide sequence ID" value="XM_021986405.2"/>
</dbReference>
<dbReference type="Gene3D" id="3.40.50.200">
    <property type="entry name" value="Peptidase S8/S53 domain"/>
    <property type="match status" value="1"/>
</dbReference>
<dbReference type="InterPro" id="IPR010259">
    <property type="entry name" value="S8pro/Inhibitor_I9"/>
</dbReference>
<evidence type="ECO:0000256" key="6">
    <source>
        <dbReference type="ARBA" id="ARBA00023180"/>
    </source>
</evidence>
<dbReference type="FunFam" id="3.40.50.200:FF:000006">
    <property type="entry name" value="Subtilisin-like protease SBT1.5"/>
    <property type="match status" value="1"/>
</dbReference>
<dbReference type="Pfam" id="PF00082">
    <property type="entry name" value="Peptidase_S8"/>
    <property type="match status" value="1"/>
</dbReference>
<dbReference type="InterPro" id="IPR036852">
    <property type="entry name" value="Peptidase_S8/S53_dom_sf"/>
</dbReference>
<dbReference type="PRINTS" id="PR00723">
    <property type="entry name" value="SUBTILISIN"/>
</dbReference>
<dbReference type="InterPro" id="IPR046450">
    <property type="entry name" value="PA_dom_sf"/>
</dbReference>
<feature type="active site" description="Charge relay system" evidence="7 8">
    <location>
        <position position="215"/>
    </location>
</feature>
<feature type="active site" description="Charge relay system" evidence="7 8">
    <location>
        <position position="144"/>
    </location>
</feature>
<dbReference type="Gene3D" id="3.50.30.30">
    <property type="match status" value="1"/>
</dbReference>
<evidence type="ECO:0000256" key="9">
    <source>
        <dbReference type="SAM" id="SignalP"/>
    </source>
</evidence>
<dbReference type="InterPro" id="IPR037045">
    <property type="entry name" value="S8pro/Inhibitor_I9_sf"/>
</dbReference>
<feature type="domain" description="Peptidase S8/S53" evidence="10">
    <location>
        <begin position="135"/>
        <end position="596"/>
    </location>
</feature>
<keyword evidence="2 8" id="KW-0645">Protease</keyword>
<dbReference type="Gene3D" id="3.30.70.80">
    <property type="entry name" value="Peptidase S8 propeptide/proteinase inhibitor I9"/>
    <property type="match status" value="1"/>
</dbReference>
<keyword evidence="5 8" id="KW-0720">Serine protease</keyword>
<keyword evidence="3 9" id="KW-0732">Signal</keyword>
<protein>
    <submittedName>
        <fullName evidence="15">Subtilisin-like protease SBT5.4</fullName>
    </submittedName>
</protein>
<dbReference type="InterPro" id="IPR015500">
    <property type="entry name" value="Peptidase_S8_subtilisin-rel"/>
</dbReference>
<feature type="domain" description="Subtilisin-like protease fibronectin type-III" evidence="13">
    <location>
        <begin position="668"/>
        <end position="764"/>
    </location>
</feature>
<dbReference type="InterPro" id="IPR003137">
    <property type="entry name" value="PA_domain"/>
</dbReference>
<dbReference type="KEGG" id="soe:110782287"/>
<dbReference type="Pfam" id="PF02225">
    <property type="entry name" value="PA"/>
    <property type="match status" value="1"/>
</dbReference>
<evidence type="ECO:0000256" key="1">
    <source>
        <dbReference type="ARBA" id="ARBA00011073"/>
    </source>
</evidence>
<keyword evidence="6" id="KW-0325">Glycoprotein</keyword>
<feature type="domain" description="Inhibitor I9" evidence="12">
    <location>
        <begin position="23"/>
        <end position="108"/>
    </location>
</feature>
<evidence type="ECO:0000313" key="15">
    <source>
        <dbReference type="RefSeq" id="XP_021842097.1"/>
    </source>
</evidence>
<dbReference type="Pfam" id="PF17766">
    <property type="entry name" value="fn3_6"/>
    <property type="match status" value="1"/>
</dbReference>
<organism evidence="14 15">
    <name type="scientific">Spinacia oleracea</name>
    <name type="common">Spinach</name>
    <dbReference type="NCBI Taxonomy" id="3562"/>
    <lineage>
        <taxon>Eukaryota</taxon>
        <taxon>Viridiplantae</taxon>
        <taxon>Streptophyta</taxon>
        <taxon>Embryophyta</taxon>
        <taxon>Tracheophyta</taxon>
        <taxon>Spermatophyta</taxon>
        <taxon>Magnoliopsida</taxon>
        <taxon>eudicotyledons</taxon>
        <taxon>Gunneridae</taxon>
        <taxon>Pentapetalae</taxon>
        <taxon>Caryophyllales</taxon>
        <taxon>Chenopodiaceae</taxon>
        <taxon>Chenopodioideae</taxon>
        <taxon>Anserineae</taxon>
        <taxon>Spinacia</taxon>
    </lineage>
</organism>
<feature type="domain" description="PA" evidence="11">
    <location>
        <begin position="392"/>
        <end position="465"/>
    </location>
</feature>
<dbReference type="Proteomes" id="UP000813463">
    <property type="component" value="Chromosome 3"/>
</dbReference>
<dbReference type="InterPro" id="IPR045051">
    <property type="entry name" value="SBT"/>
</dbReference>
<evidence type="ECO:0000259" key="10">
    <source>
        <dbReference type="Pfam" id="PF00082"/>
    </source>
</evidence>
<comment type="similarity">
    <text evidence="1 8">Belongs to the peptidase S8 family.</text>
</comment>
<dbReference type="SUPFAM" id="SSF52743">
    <property type="entry name" value="Subtilisin-like"/>
    <property type="match status" value="1"/>
</dbReference>
<feature type="active site" description="Charge relay system" evidence="7 8">
    <location>
        <position position="552"/>
    </location>
</feature>
<evidence type="ECO:0000256" key="2">
    <source>
        <dbReference type="ARBA" id="ARBA00022670"/>
    </source>
</evidence>
<accession>A0A9R0I3E7</accession>
<dbReference type="AlphaFoldDB" id="A0A9R0I3E7"/>
<reference evidence="15" key="2">
    <citation type="submission" date="2025-08" db="UniProtKB">
        <authorList>
            <consortium name="RefSeq"/>
        </authorList>
    </citation>
    <scope>IDENTIFICATION</scope>
    <source>
        <tissue evidence="15">Leaf</tissue>
    </source>
</reference>
<sequence length="768" mass="82496">MKIALFFLVLCMLNASTLAEKQSYVVYMGAHSHGPDATLEDYNRVTDSHHNFLANFVGSVEEARDALFYSYTRHINGFSALLDEHQAAKIAEHQDVISVFADKAKELHTTHSWNFMSMENNAGVPSDTWKAARFGEDTIIANLDTGVWPESESFNDVGYGPIPSRWKGSCENSESSGSPVPCNRKLIGAQHFNKGYKAFGNVSQSMESARDFQGHGSHTLSTAGGNIVERATINGILVGTAKGGSPRARVASYKVCWTPLPSGGCFDSDILAAFDMAVHDGVDVISLSVGGDPVDYFSDGIAIGSFHAVQNGVVVVCSAGNSGPNPGTVSNVAPWLITVGASTMDREFPSFVELGDGSRFKGLSLSAALPNDTMYPLISAADARLANANASDALLCRPGTLDSNKVTGKILVCLRGDTARIDKGRQAKLAGAVGMILCNDKPNGNQTAADIHILPASHISYQDGVSVFKYINSTHAPMGYFTAPKPSYGVKPAPQMAIFSSVGPNPVTPEFLKPDITAPGVDVIAAYSQAVSPTEQPYDHRISYYMIDSGTSMSCPHVSGIAGLLKTVHPTWSPAAIRSAIMTTAKTRDNTNNPMEDAEFFKGTPFNYGAGHVRPNRVMDPGLVYDLTPTDYLHFLCAIGYNKTKIDAFYNGHHKCSNSNSNRNSILNLNYPSITVPNLSETVTVTRTVTNVGSAGTYFARVRQPSGVSVTVRPNLLRFGRVGEKKKFKVTLKSAGKGGNSDDYQFGELLWSDGKHYVRSPISVAHSQ</sequence>
<evidence type="ECO:0000256" key="3">
    <source>
        <dbReference type="ARBA" id="ARBA00022729"/>
    </source>
</evidence>
<dbReference type="FunFam" id="3.50.30.30:FF:000005">
    <property type="entry name" value="subtilisin-like protease SBT1.5"/>
    <property type="match status" value="1"/>
</dbReference>
<dbReference type="InterPro" id="IPR041469">
    <property type="entry name" value="Subtilisin-like_FN3"/>
</dbReference>
<dbReference type="PROSITE" id="PS51892">
    <property type="entry name" value="SUBTILASE"/>
    <property type="match status" value="1"/>
</dbReference>
<dbReference type="GO" id="GO:0006508">
    <property type="term" value="P:proteolysis"/>
    <property type="evidence" value="ECO:0007669"/>
    <property type="project" value="UniProtKB-KW"/>
</dbReference>
<evidence type="ECO:0000256" key="5">
    <source>
        <dbReference type="ARBA" id="ARBA00022825"/>
    </source>
</evidence>
<keyword evidence="4 8" id="KW-0378">Hydrolase</keyword>
<dbReference type="Gene3D" id="2.60.40.2310">
    <property type="match status" value="1"/>
</dbReference>
<dbReference type="GO" id="GO:0005576">
    <property type="term" value="C:extracellular region"/>
    <property type="evidence" value="ECO:0000318"/>
    <property type="project" value="GO_Central"/>
</dbReference>
<dbReference type="PANTHER" id="PTHR10795">
    <property type="entry name" value="PROPROTEIN CONVERTASE SUBTILISIN/KEXIN"/>
    <property type="match status" value="1"/>
</dbReference>
<evidence type="ECO:0000256" key="7">
    <source>
        <dbReference type="PIRSR" id="PIRSR615500-1"/>
    </source>
</evidence>
<dbReference type="CDD" id="cd04852">
    <property type="entry name" value="Peptidases_S8_3"/>
    <property type="match status" value="1"/>
</dbReference>
<dbReference type="OrthoDB" id="206201at2759"/>
<reference evidence="14" key="1">
    <citation type="journal article" date="2021" name="Nat. Commun.">
        <title>Genomic analyses provide insights into spinach domestication and the genetic basis of agronomic traits.</title>
        <authorList>
            <person name="Cai X."/>
            <person name="Sun X."/>
            <person name="Xu C."/>
            <person name="Sun H."/>
            <person name="Wang X."/>
            <person name="Ge C."/>
            <person name="Zhang Z."/>
            <person name="Wang Q."/>
            <person name="Fei Z."/>
            <person name="Jiao C."/>
            <person name="Wang Q."/>
        </authorList>
    </citation>
    <scope>NUCLEOTIDE SEQUENCE [LARGE SCALE GENOMIC DNA]</scope>
    <source>
        <strain evidence="14">cv. Varoflay</strain>
    </source>
</reference>
<dbReference type="FunFam" id="2.60.40.2310:FF:000001">
    <property type="entry name" value="Subtilisin-like protease SBT1.5"/>
    <property type="match status" value="1"/>
</dbReference>
<evidence type="ECO:0000259" key="13">
    <source>
        <dbReference type="Pfam" id="PF17766"/>
    </source>
</evidence>
<feature type="signal peptide" evidence="9">
    <location>
        <begin position="1"/>
        <end position="19"/>
    </location>
</feature>
<gene>
    <name evidence="15" type="primary">LOC110782287</name>
</gene>
<dbReference type="GO" id="GO:0004252">
    <property type="term" value="F:serine-type endopeptidase activity"/>
    <property type="evidence" value="ECO:0000318"/>
    <property type="project" value="GO_Central"/>
</dbReference>
<feature type="chain" id="PRO_5040490031" evidence="9">
    <location>
        <begin position="20"/>
        <end position="768"/>
    </location>
</feature>